<dbReference type="CDD" id="cd00671">
    <property type="entry name" value="ArgRS_core"/>
    <property type="match status" value="1"/>
</dbReference>
<protein>
    <recommendedName>
        <fullName evidence="11">Arginine--tRNA ligase</fullName>
        <ecNumber evidence="11">6.1.1.19</ecNumber>
    </recommendedName>
    <alternativeName>
        <fullName evidence="11">Arginyl-tRNA synthetase</fullName>
        <shortName evidence="11">ArgRS</shortName>
    </alternativeName>
</protein>
<comment type="subunit">
    <text evidence="3 11">Monomer.</text>
</comment>
<dbReference type="InterPro" id="IPR014729">
    <property type="entry name" value="Rossmann-like_a/b/a_fold"/>
</dbReference>
<proteinExistence type="inferred from homology"/>
<evidence type="ECO:0000256" key="4">
    <source>
        <dbReference type="ARBA" id="ARBA00022490"/>
    </source>
</evidence>
<dbReference type="InterPro" id="IPR009080">
    <property type="entry name" value="tRNAsynth_Ia_anticodon-bd"/>
</dbReference>
<dbReference type="SMART" id="SM01016">
    <property type="entry name" value="Arg_tRNA_synt_N"/>
    <property type="match status" value="1"/>
</dbReference>
<feature type="domain" description="Arginyl tRNA synthetase N-terminal" evidence="14">
    <location>
        <begin position="11"/>
        <end position="97"/>
    </location>
</feature>
<dbReference type="GO" id="GO:0005524">
    <property type="term" value="F:ATP binding"/>
    <property type="evidence" value="ECO:0007669"/>
    <property type="project" value="UniProtKB-UniRule"/>
</dbReference>
<comment type="catalytic activity">
    <reaction evidence="10 11">
        <text>tRNA(Arg) + L-arginine + ATP = L-arginyl-tRNA(Arg) + AMP + diphosphate</text>
        <dbReference type="Rhea" id="RHEA:20301"/>
        <dbReference type="Rhea" id="RHEA-COMP:9658"/>
        <dbReference type="Rhea" id="RHEA-COMP:9673"/>
        <dbReference type="ChEBI" id="CHEBI:30616"/>
        <dbReference type="ChEBI" id="CHEBI:32682"/>
        <dbReference type="ChEBI" id="CHEBI:33019"/>
        <dbReference type="ChEBI" id="CHEBI:78442"/>
        <dbReference type="ChEBI" id="CHEBI:78513"/>
        <dbReference type="ChEBI" id="CHEBI:456215"/>
        <dbReference type="EC" id="6.1.1.19"/>
    </reaction>
</comment>
<dbReference type="RefSeq" id="WP_089757900.1">
    <property type="nucleotide sequence ID" value="NZ_FNGO01000002.1"/>
</dbReference>
<reference evidence="15 16" key="1">
    <citation type="submission" date="2016-10" db="EMBL/GenBank/DDBJ databases">
        <authorList>
            <person name="de Groot N.N."/>
        </authorList>
    </citation>
    <scope>NUCLEOTIDE SEQUENCE [LARGE SCALE GENOMIC DNA]</scope>
    <source>
        <strain evidence="15 16">SLAS-1</strain>
    </source>
</reference>
<dbReference type="SUPFAM" id="SSF47323">
    <property type="entry name" value="Anticodon-binding domain of a subclass of class I aminoacyl-tRNA synthetases"/>
    <property type="match status" value="1"/>
</dbReference>
<dbReference type="PROSITE" id="PS00178">
    <property type="entry name" value="AA_TRNA_LIGASE_I"/>
    <property type="match status" value="1"/>
</dbReference>
<dbReference type="FunFam" id="1.10.730.10:FF:000008">
    <property type="entry name" value="Arginine--tRNA ligase"/>
    <property type="match status" value="1"/>
</dbReference>
<dbReference type="Gene3D" id="3.40.50.620">
    <property type="entry name" value="HUPs"/>
    <property type="match status" value="1"/>
</dbReference>
<dbReference type="InterPro" id="IPR005148">
    <property type="entry name" value="Arg-tRNA-synth_N"/>
</dbReference>
<keyword evidence="6 11" id="KW-0547">Nucleotide-binding</keyword>
<dbReference type="AlphaFoldDB" id="A0A1G9HZ82"/>
<evidence type="ECO:0000256" key="8">
    <source>
        <dbReference type="ARBA" id="ARBA00022917"/>
    </source>
</evidence>
<name>A0A1G9HZ82_9FIRM</name>
<keyword evidence="4 11" id="KW-0963">Cytoplasm</keyword>
<dbReference type="Pfam" id="PF03485">
    <property type="entry name" value="Arg_tRNA_synt_N"/>
    <property type="match status" value="1"/>
</dbReference>
<dbReference type="GO" id="GO:0005737">
    <property type="term" value="C:cytoplasm"/>
    <property type="evidence" value="ECO:0007669"/>
    <property type="project" value="UniProtKB-SubCell"/>
</dbReference>
<gene>
    <name evidence="11" type="primary">argS</name>
    <name evidence="15" type="ORF">SAMN04488692_10264</name>
</gene>
<evidence type="ECO:0000256" key="1">
    <source>
        <dbReference type="ARBA" id="ARBA00004496"/>
    </source>
</evidence>
<evidence type="ECO:0000256" key="12">
    <source>
        <dbReference type="RuleBase" id="RU363038"/>
    </source>
</evidence>
<evidence type="ECO:0000256" key="2">
    <source>
        <dbReference type="ARBA" id="ARBA00005594"/>
    </source>
</evidence>
<comment type="subcellular location">
    <subcellularLocation>
        <location evidence="1 11">Cytoplasm</location>
    </subcellularLocation>
</comment>
<dbReference type="NCBIfam" id="TIGR00456">
    <property type="entry name" value="argS"/>
    <property type="match status" value="1"/>
</dbReference>
<dbReference type="CDD" id="cd07956">
    <property type="entry name" value="Anticodon_Ia_Arg"/>
    <property type="match status" value="1"/>
</dbReference>
<feature type="domain" description="DALR anticodon binding" evidence="13">
    <location>
        <begin position="439"/>
        <end position="556"/>
    </location>
</feature>
<dbReference type="Pfam" id="PF00750">
    <property type="entry name" value="tRNA-synt_1d"/>
    <property type="match status" value="1"/>
</dbReference>
<dbReference type="InterPro" id="IPR036695">
    <property type="entry name" value="Arg-tRNA-synth_N_sf"/>
</dbReference>
<evidence type="ECO:0000256" key="7">
    <source>
        <dbReference type="ARBA" id="ARBA00022840"/>
    </source>
</evidence>
<comment type="similarity">
    <text evidence="2 11 12">Belongs to the class-I aminoacyl-tRNA synthetase family.</text>
</comment>
<accession>A0A1G9HZ82</accession>
<dbReference type="GO" id="GO:0006420">
    <property type="term" value="P:arginyl-tRNA aminoacylation"/>
    <property type="evidence" value="ECO:0007669"/>
    <property type="project" value="UniProtKB-UniRule"/>
</dbReference>
<keyword evidence="7 11" id="KW-0067">ATP-binding</keyword>
<dbReference type="SUPFAM" id="SSF55190">
    <property type="entry name" value="Arginyl-tRNA synthetase (ArgRS), N-terminal 'additional' domain"/>
    <property type="match status" value="1"/>
</dbReference>
<keyword evidence="5 11" id="KW-0436">Ligase</keyword>
<evidence type="ECO:0000256" key="3">
    <source>
        <dbReference type="ARBA" id="ARBA00011245"/>
    </source>
</evidence>
<dbReference type="EMBL" id="FNGO01000002">
    <property type="protein sequence ID" value="SDL17863.1"/>
    <property type="molecule type" value="Genomic_DNA"/>
</dbReference>
<dbReference type="EC" id="6.1.1.19" evidence="11"/>
<dbReference type="HAMAP" id="MF_00123">
    <property type="entry name" value="Arg_tRNA_synth"/>
    <property type="match status" value="1"/>
</dbReference>
<dbReference type="Proteomes" id="UP000199476">
    <property type="component" value="Unassembled WGS sequence"/>
</dbReference>
<keyword evidence="9 11" id="KW-0030">Aminoacyl-tRNA synthetase</keyword>
<dbReference type="PANTHER" id="PTHR11956">
    <property type="entry name" value="ARGINYL-TRNA SYNTHETASE"/>
    <property type="match status" value="1"/>
</dbReference>
<dbReference type="Pfam" id="PF05746">
    <property type="entry name" value="DALR_1"/>
    <property type="match status" value="1"/>
</dbReference>
<evidence type="ECO:0000259" key="13">
    <source>
        <dbReference type="SMART" id="SM00836"/>
    </source>
</evidence>
<dbReference type="Gene3D" id="1.10.730.10">
    <property type="entry name" value="Isoleucyl-tRNA Synthetase, Domain 1"/>
    <property type="match status" value="1"/>
</dbReference>
<evidence type="ECO:0000256" key="9">
    <source>
        <dbReference type="ARBA" id="ARBA00023146"/>
    </source>
</evidence>
<dbReference type="PRINTS" id="PR01038">
    <property type="entry name" value="TRNASYNTHARG"/>
</dbReference>
<dbReference type="InterPro" id="IPR001412">
    <property type="entry name" value="aa-tRNA-synth_I_CS"/>
</dbReference>
<evidence type="ECO:0000256" key="5">
    <source>
        <dbReference type="ARBA" id="ARBA00022598"/>
    </source>
</evidence>
<sequence>MSFNPVQEVEEELIAELRSARESFLDPDIANSDLPPVEVEVPREDDHGDYATNLALALGGRLNMNPRQVAEGLKEEFSSDLVEKTEIAGPGFINFWLDDRWLYEAADKILELGEDFGRTDFGSGRKVQVEFVSVNPTGPLHVGHSRGAVVGDTTASILSHAGYEVEREYLINDSGNQMELLGRSTFLRYQELFGQEIEMPKNSYRGEYLIEIAEELKEEYGRELLNKPEEEAFEICREFAYDRILKIIRRDLNDFGIEFDNWFSERSLHEEDRIEEVVDYLREQDYIYEEEGALWFASSQFGDDKDRVMIKSDGSPTYMAADIAYHQDKLERGFDKIINVWGADHHGYIDRMKASIEALGHERDKLEIIIVQIVNLLRGGERLPMSKREGEFVTMRELMDEIGLDAARYFFIMRSTNSHFDFDLDLAKKESKDNPVYYIQYSHARICSIIEKADDLCEELSAADWSLLDSEAGLELLRHLVYFPEEVKEAARGRAPHRLANYIYDLANAFHVFYNKCQVLGDDRSKSLIRLKLVEVTRTVLINALNLIGVSAPEQM</sequence>
<keyword evidence="16" id="KW-1185">Reference proteome</keyword>
<feature type="short sequence motif" description="'HIGH' region" evidence="11">
    <location>
        <begin position="134"/>
        <end position="144"/>
    </location>
</feature>
<evidence type="ECO:0000313" key="16">
    <source>
        <dbReference type="Proteomes" id="UP000199476"/>
    </source>
</evidence>
<organism evidence="15 16">
    <name type="scientific">Halarsenatibacter silvermanii</name>
    <dbReference type="NCBI Taxonomy" id="321763"/>
    <lineage>
        <taxon>Bacteria</taxon>
        <taxon>Bacillati</taxon>
        <taxon>Bacillota</taxon>
        <taxon>Clostridia</taxon>
        <taxon>Halanaerobiales</taxon>
        <taxon>Halarsenatibacteraceae</taxon>
        <taxon>Halarsenatibacter</taxon>
    </lineage>
</organism>
<dbReference type="FunFam" id="3.40.50.620:FF:000062">
    <property type="entry name" value="Arginine--tRNA ligase"/>
    <property type="match status" value="1"/>
</dbReference>
<dbReference type="InterPro" id="IPR001278">
    <property type="entry name" value="Arg-tRNA-ligase"/>
</dbReference>
<evidence type="ECO:0000256" key="10">
    <source>
        <dbReference type="ARBA" id="ARBA00049339"/>
    </source>
</evidence>
<dbReference type="InterPro" id="IPR008909">
    <property type="entry name" value="DALR_anticod-bd"/>
</dbReference>
<dbReference type="SMART" id="SM00836">
    <property type="entry name" value="DALR_1"/>
    <property type="match status" value="1"/>
</dbReference>
<dbReference type="GO" id="GO:0004814">
    <property type="term" value="F:arginine-tRNA ligase activity"/>
    <property type="evidence" value="ECO:0007669"/>
    <property type="project" value="UniProtKB-UniRule"/>
</dbReference>
<evidence type="ECO:0000256" key="11">
    <source>
        <dbReference type="HAMAP-Rule" id="MF_00123"/>
    </source>
</evidence>
<evidence type="ECO:0000259" key="14">
    <source>
        <dbReference type="SMART" id="SM01016"/>
    </source>
</evidence>
<dbReference type="Gene3D" id="3.30.1360.70">
    <property type="entry name" value="Arginyl tRNA synthetase N-terminal domain"/>
    <property type="match status" value="1"/>
</dbReference>
<dbReference type="STRING" id="321763.SAMN04488692_10264"/>
<dbReference type="PANTHER" id="PTHR11956:SF5">
    <property type="entry name" value="ARGININE--TRNA LIGASE, CYTOPLASMIC"/>
    <property type="match status" value="1"/>
</dbReference>
<dbReference type="SUPFAM" id="SSF52374">
    <property type="entry name" value="Nucleotidylyl transferase"/>
    <property type="match status" value="1"/>
</dbReference>
<dbReference type="InterPro" id="IPR035684">
    <property type="entry name" value="ArgRS_core"/>
</dbReference>
<evidence type="ECO:0000313" key="15">
    <source>
        <dbReference type="EMBL" id="SDL17863.1"/>
    </source>
</evidence>
<keyword evidence="8 11" id="KW-0648">Protein biosynthesis</keyword>
<dbReference type="OrthoDB" id="9805987at2"/>
<evidence type="ECO:0000256" key="6">
    <source>
        <dbReference type="ARBA" id="ARBA00022741"/>
    </source>
</evidence>